<evidence type="ECO:0000313" key="6">
    <source>
        <dbReference type="Proteomes" id="UP000297288"/>
    </source>
</evidence>
<proteinExistence type="predicted"/>
<keyword evidence="1" id="KW-0547">Nucleotide-binding</keyword>
<sequence length="270" mass="30746">MTKELKNYKDILLDIFNKISLIDYLIAKLEIIKKYDLSKPIFSNCISIKGMFNPKVYDVHLKNNKRYQKIDFELDKKPVIITGSNMSGKTLSTKTVALISVLFKLGFYVPANKAELKYFDDIFYLSGELGSNEKGLSSYAGEIKFINEAFLEAKSGKNVLVILDEPARTTNPNEGTAIIEALIEELYSKNCFLLITTHYPHLKAKKAKKMRVKGLMKDRLEEINEKNINDYIDYSFIEDEKANVPEEAITIAEILGVDEGFIKTARKFLG</sequence>
<evidence type="ECO:0000256" key="1">
    <source>
        <dbReference type="ARBA" id="ARBA00022741"/>
    </source>
</evidence>
<dbReference type="InterPro" id="IPR045076">
    <property type="entry name" value="MutS"/>
</dbReference>
<dbReference type="InterPro" id="IPR000432">
    <property type="entry name" value="DNA_mismatch_repair_MutS_C"/>
</dbReference>
<dbReference type="OrthoDB" id="9777812at2"/>
<evidence type="ECO:0000256" key="3">
    <source>
        <dbReference type="ARBA" id="ARBA00023125"/>
    </source>
</evidence>
<dbReference type="Proteomes" id="UP000297288">
    <property type="component" value="Unassembled WGS sequence"/>
</dbReference>
<gene>
    <name evidence="5" type="ORF">E4650_01680</name>
</gene>
<dbReference type="PANTHER" id="PTHR11361">
    <property type="entry name" value="DNA MISMATCH REPAIR PROTEIN MUTS FAMILY MEMBER"/>
    <property type="match status" value="1"/>
</dbReference>
<dbReference type="SMART" id="SM00534">
    <property type="entry name" value="MUTSac"/>
    <property type="match status" value="1"/>
</dbReference>
<dbReference type="Gene3D" id="3.40.50.300">
    <property type="entry name" value="P-loop containing nucleotide triphosphate hydrolases"/>
    <property type="match status" value="1"/>
</dbReference>
<organism evidence="5 6">
    <name type="scientific">Geotoga petraea</name>
    <dbReference type="NCBI Taxonomy" id="28234"/>
    <lineage>
        <taxon>Bacteria</taxon>
        <taxon>Thermotogati</taxon>
        <taxon>Thermotogota</taxon>
        <taxon>Thermotogae</taxon>
        <taxon>Petrotogales</taxon>
        <taxon>Petrotogaceae</taxon>
        <taxon>Geotoga</taxon>
    </lineage>
</organism>
<dbReference type="GO" id="GO:0140664">
    <property type="term" value="F:ATP-dependent DNA damage sensor activity"/>
    <property type="evidence" value="ECO:0007669"/>
    <property type="project" value="InterPro"/>
</dbReference>
<dbReference type="InterPro" id="IPR027417">
    <property type="entry name" value="P-loop_NTPase"/>
</dbReference>
<dbReference type="GO" id="GO:0005524">
    <property type="term" value="F:ATP binding"/>
    <property type="evidence" value="ECO:0007669"/>
    <property type="project" value="UniProtKB-KW"/>
</dbReference>
<dbReference type="GO" id="GO:0030983">
    <property type="term" value="F:mismatched DNA binding"/>
    <property type="evidence" value="ECO:0007669"/>
    <property type="project" value="InterPro"/>
</dbReference>
<keyword evidence="2" id="KW-0067">ATP-binding</keyword>
<dbReference type="Pfam" id="PF00488">
    <property type="entry name" value="MutS_V"/>
    <property type="match status" value="1"/>
</dbReference>
<accession>A0A4Z0VY49</accession>
<dbReference type="SUPFAM" id="SSF52540">
    <property type="entry name" value="P-loop containing nucleoside triphosphate hydrolases"/>
    <property type="match status" value="1"/>
</dbReference>
<protein>
    <recommendedName>
        <fullName evidence="4">DNA mismatch repair proteins mutS family domain-containing protein</fullName>
    </recommendedName>
</protein>
<dbReference type="EMBL" id="SRME01000001">
    <property type="protein sequence ID" value="TGG88931.1"/>
    <property type="molecule type" value="Genomic_DNA"/>
</dbReference>
<evidence type="ECO:0000259" key="4">
    <source>
        <dbReference type="SMART" id="SM00534"/>
    </source>
</evidence>
<dbReference type="AlphaFoldDB" id="A0A4Z0VY49"/>
<dbReference type="GO" id="GO:0006298">
    <property type="term" value="P:mismatch repair"/>
    <property type="evidence" value="ECO:0007669"/>
    <property type="project" value="InterPro"/>
</dbReference>
<feature type="domain" description="DNA mismatch repair proteins mutS family" evidence="4">
    <location>
        <begin position="76"/>
        <end position="270"/>
    </location>
</feature>
<comment type="caution">
    <text evidence="5">The sequence shown here is derived from an EMBL/GenBank/DDBJ whole genome shotgun (WGS) entry which is preliminary data.</text>
</comment>
<dbReference type="PANTHER" id="PTHR11361:SF14">
    <property type="entry name" value="DNA MISMATCH REPAIR PROTEIN MUTS, TYPE 2"/>
    <property type="match status" value="1"/>
</dbReference>
<name>A0A4Z0VY49_9BACT</name>
<evidence type="ECO:0000256" key="2">
    <source>
        <dbReference type="ARBA" id="ARBA00022840"/>
    </source>
</evidence>
<evidence type="ECO:0000313" key="5">
    <source>
        <dbReference type="EMBL" id="TGG88931.1"/>
    </source>
</evidence>
<keyword evidence="3" id="KW-0238">DNA-binding</keyword>
<reference evidence="5 6" key="1">
    <citation type="submission" date="2019-04" db="EMBL/GenBank/DDBJ databases">
        <title>Draft genome sequence data and analysis of a Fermenting Bacterium, Geotoga petraea strain HO-Geo1, isolated from heavy-oil petroleum reservoir in Russia.</title>
        <authorList>
            <person name="Grouzdev D.S."/>
            <person name="Semenova E.M."/>
            <person name="Sokolova D.S."/>
            <person name="Tourova T.P."/>
            <person name="Poltaraus A.B."/>
            <person name="Nazina T.N."/>
        </authorList>
    </citation>
    <scope>NUCLEOTIDE SEQUENCE [LARGE SCALE GENOMIC DNA]</scope>
    <source>
        <strain evidence="5 6">HO-Geo1</strain>
    </source>
</reference>